<evidence type="ECO:0000256" key="5">
    <source>
        <dbReference type="ARBA" id="ARBA00039767"/>
    </source>
</evidence>
<dbReference type="PROSITE" id="PS01090">
    <property type="entry name" value="TATD_2"/>
    <property type="match status" value="1"/>
</dbReference>
<dbReference type="GO" id="GO:0008296">
    <property type="term" value="F:3'-5'-DNA exonuclease activity"/>
    <property type="evidence" value="ECO:0007669"/>
    <property type="project" value="TreeGrafter"/>
</dbReference>
<keyword evidence="4" id="KW-0378">Hydrolase</keyword>
<reference evidence="8" key="2">
    <citation type="submission" date="2018-08" db="EMBL/GenBank/DDBJ databases">
        <authorList>
            <person name="Huang H.-J."/>
            <person name="Hong X.-Y."/>
        </authorList>
    </citation>
    <scope>NUCLEOTIDE SEQUENCE</scope>
</reference>
<dbReference type="STRING" id="195883.A0A482X779"/>
<organism evidence="9 10">
    <name type="scientific">Laodelphax striatellus</name>
    <name type="common">Small brown planthopper</name>
    <name type="synonym">Delphax striatella</name>
    <dbReference type="NCBI Taxonomy" id="195883"/>
    <lineage>
        <taxon>Eukaryota</taxon>
        <taxon>Metazoa</taxon>
        <taxon>Ecdysozoa</taxon>
        <taxon>Arthropoda</taxon>
        <taxon>Hexapoda</taxon>
        <taxon>Insecta</taxon>
        <taxon>Pterygota</taxon>
        <taxon>Neoptera</taxon>
        <taxon>Paraneoptera</taxon>
        <taxon>Hemiptera</taxon>
        <taxon>Auchenorrhyncha</taxon>
        <taxon>Fulgoroidea</taxon>
        <taxon>Delphacidae</taxon>
        <taxon>Criomorphinae</taxon>
        <taxon>Laodelphax</taxon>
    </lineage>
</organism>
<dbReference type="EMBL" id="MH790407">
    <property type="protein sequence ID" value="QCB20003.1"/>
    <property type="molecule type" value="mRNA"/>
</dbReference>
<reference evidence="9" key="4">
    <citation type="submission" date="2019-02" db="EMBL/GenBank/DDBJ databases">
        <authorList>
            <person name="Zhu J."/>
            <person name="Jiang F."/>
            <person name="Wang X."/>
            <person name="Yang P."/>
            <person name="Bao Y."/>
            <person name="Zhao W."/>
            <person name="Wang W."/>
            <person name="Lu H."/>
            <person name="Wang Q."/>
            <person name="Cui N."/>
            <person name="Li J."/>
            <person name="Chen X."/>
            <person name="Luo L."/>
            <person name="Yu J."/>
            <person name="Kang L."/>
            <person name="Cui F."/>
        </authorList>
    </citation>
    <scope>NUCLEOTIDE SEQUENCE</scope>
    <source>
        <strain evidence="9">Lst14</strain>
        <tissue evidence="9">Whole body</tissue>
    </source>
</reference>
<dbReference type="PROSITE" id="PS01091">
    <property type="entry name" value="TATD_3"/>
    <property type="match status" value="1"/>
</dbReference>
<dbReference type="EMBL" id="QKKF02016774">
    <property type="protein sequence ID" value="RZF41547.1"/>
    <property type="molecule type" value="Genomic_DNA"/>
</dbReference>
<dbReference type="InterPro" id="IPR001130">
    <property type="entry name" value="TatD-like"/>
</dbReference>
<evidence type="ECO:0000313" key="8">
    <source>
        <dbReference type="EMBL" id="QCB20003.1"/>
    </source>
</evidence>
<keyword evidence="3 7" id="KW-0479">Metal-binding</keyword>
<dbReference type="FunFam" id="3.20.20.140:FF:000040">
    <property type="entry name" value="Putative tatD related deoxyribonuclease"/>
    <property type="match status" value="1"/>
</dbReference>
<dbReference type="GO" id="GO:0046872">
    <property type="term" value="F:metal ion binding"/>
    <property type="evidence" value="ECO:0007669"/>
    <property type="project" value="UniProtKB-KW"/>
</dbReference>
<dbReference type="OrthoDB" id="6079689at2759"/>
<dbReference type="InterPro" id="IPR018228">
    <property type="entry name" value="DNase_TatD-rel_CS"/>
</dbReference>
<dbReference type="Gene3D" id="3.20.20.140">
    <property type="entry name" value="Metal-dependent hydrolases"/>
    <property type="match status" value="1"/>
</dbReference>
<comment type="function">
    <text evidence="6">Deoxyribonuclease which catalyzes (in vitro) the decatenation of kinetoplast DNA, which are circular DNA catenated to each other, producing linear DNA molecules. Plays an important role in chromosomal segregation and cell cycle progression during eye development probably via its DNA decatenation activity.</text>
</comment>
<dbReference type="PANTHER" id="PTHR10060:SF15">
    <property type="entry name" value="DEOXYRIBONUCLEASE TATDN1"/>
    <property type="match status" value="1"/>
</dbReference>
<dbReference type="CDD" id="cd01310">
    <property type="entry name" value="TatD_DNAse"/>
    <property type="match status" value="1"/>
</dbReference>
<feature type="binding site" evidence="7">
    <location>
        <position position="114"/>
    </location>
    <ligand>
        <name>a divalent metal cation</name>
        <dbReference type="ChEBI" id="CHEBI:60240"/>
        <label>1</label>
    </ligand>
</feature>
<evidence type="ECO:0000256" key="7">
    <source>
        <dbReference type="PIRSR" id="PIRSR005902-1"/>
    </source>
</evidence>
<dbReference type="PANTHER" id="PTHR10060">
    <property type="entry name" value="TATD FAMILY DEOXYRIBONUCLEASE"/>
    <property type="match status" value="1"/>
</dbReference>
<protein>
    <recommendedName>
        <fullName evidence="5">Deoxyribonuclease TATDN1</fullName>
    </recommendedName>
</protein>
<keyword evidence="10" id="KW-1185">Reference proteome</keyword>
<evidence type="ECO:0000256" key="2">
    <source>
        <dbReference type="ARBA" id="ARBA00022722"/>
    </source>
</evidence>
<dbReference type="SMR" id="A0A482X779"/>
<feature type="binding site" evidence="7">
    <location>
        <position position="175"/>
    </location>
    <ligand>
        <name>a divalent metal cation</name>
        <dbReference type="ChEBI" id="CHEBI:60240"/>
        <label>2</label>
    </ligand>
</feature>
<feature type="binding site" evidence="7">
    <location>
        <position position="223"/>
    </location>
    <ligand>
        <name>a divalent metal cation</name>
        <dbReference type="ChEBI" id="CHEBI:60240"/>
        <label>1</label>
    </ligand>
</feature>
<feature type="binding site" evidence="7">
    <location>
        <position position="151"/>
    </location>
    <ligand>
        <name>a divalent metal cation</name>
        <dbReference type="ChEBI" id="CHEBI:60240"/>
        <label>2</label>
    </ligand>
</feature>
<gene>
    <name evidence="9" type="ORF">LSTR_LSTR000261</name>
</gene>
<sequence length="298" mass="34008">MTSLRRLIDIGANLNDPMFSGIYHGSVKHKPDLKSVLARAWESGLKKIIITAGSLTDIKESLELAEQDDRLFTTVGCHPTRCGEFEEKGDPEAYMQSLADFVEKGGKKIVAIGECGLDYDRTNFCPVDVQKRYFEKQLHLSEKFKLPLFLHCRNAGEDFLEILERHRNLPGGVVHSFDGSWELAEKFINMGYYIGINGCSLKTDENIQVVKKIPSEKLMLETDCPWCEVRPSHAGHKFIKTFFESCKKEKWMENKMVKSRNEPANIIQVLEILSAIRNEDPDELARITLENTETLFFS</sequence>
<dbReference type="FunCoup" id="A0A482X779">
    <property type="interactions" value="1360"/>
</dbReference>
<dbReference type="PIRSF" id="PIRSF005902">
    <property type="entry name" value="DNase_TatD"/>
    <property type="match status" value="1"/>
</dbReference>
<reference evidence="8" key="3">
    <citation type="journal article" date="2019" name="New Phytol.">
        <title>Salivary DNase II from Laodelphax striatellus acts as an effector that suppresses plant defence.</title>
        <authorList>
            <person name="Huang H.J."/>
            <person name="Cui J.R."/>
            <person name="Xia X."/>
            <person name="Chen J."/>
            <person name="Ye Y.X."/>
            <person name="Zhang C.X."/>
            <person name="Hong X.Y."/>
        </authorList>
    </citation>
    <scope>NUCLEOTIDE SEQUENCE</scope>
</reference>
<evidence type="ECO:0000256" key="6">
    <source>
        <dbReference type="ARBA" id="ARBA00045223"/>
    </source>
</evidence>
<dbReference type="Proteomes" id="UP000291343">
    <property type="component" value="Unassembled WGS sequence"/>
</dbReference>
<accession>A0A482X779</accession>
<dbReference type="Pfam" id="PF01026">
    <property type="entry name" value="TatD_DNase"/>
    <property type="match status" value="1"/>
</dbReference>
<dbReference type="AlphaFoldDB" id="A0A482X779"/>
<dbReference type="InParanoid" id="A0A482X779"/>
<evidence type="ECO:0000256" key="4">
    <source>
        <dbReference type="ARBA" id="ARBA00022801"/>
    </source>
</evidence>
<dbReference type="SUPFAM" id="SSF51556">
    <property type="entry name" value="Metallo-dependent hydrolases"/>
    <property type="match status" value="1"/>
</dbReference>
<evidence type="ECO:0000313" key="9">
    <source>
        <dbReference type="EMBL" id="RZF41547.1"/>
    </source>
</evidence>
<reference evidence="9 10" key="1">
    <citation type="journal article" date="2017" name="Gigascience">
        <title>Genome sequence of the small brown planthopper, Laodelphax striatellus.</title>
        <authorList>
            <person name="Zhu J."/>
            <person name="Jiang F."/>
            <person name="Wang X."/>
            <person name="Yang P."/>
            <person name="Bao Y."/>
            <person name="Zhao W."/>
            <person name="Wang W."/>
            <person name="Lu H."/>
            <person name="Wang Q."/>
            <person name="Cui N."/>
            <person name="Li J."/>
            <person name="Chen X."/>
            <person name="Luo L."/>
            <person name="Yu J."/>
            <person name="Kang L."/>
            <person name="Cui F."/>
        </authorList>
    </citation>
    <scope>NUCLEOTIDE SEQUENCE [LARGE SCALE GENOMIC DNA]</scope>
    <source>
        <strain evidence="9">Lst14</strain>
        <tissue evidence="9">Whole body</tissue>
    </source>
</reference>
<dbReference type="InterPro" id="IPR050891">
    <property type="entry name" value="TatD-type_Hydrolase"/>
</dbReference>
<comment type="similarity">
    <text evidence="1">Belongs to the metallo-dependent hydrolases superfamily. TatD-type hydrolase family.</text>
</comment>
<evidence type="ECO:0000256" key="3">
    <source>
        <dbReference type="ARBA" id="ARBA00022723"/>
    </source>
</evidence>
<evidence type="ECO:0000313" key="10">
    <source>
        <dbReference type="Proteomes" id="UP000291343"/>
    </source>
</evidence>
<dbReference type="InterPro" id="IPR032466">
    <property type="entry name" value="Metal_Hydrolase"/>
</dbReference>
<proteinExistence type="evidence at transcript level"/>
<evidence type="ECO:0000256" key="1">
    <source>
        <dbReference type="ARBA" id="ARBA00009275"/>
    </source>
</evidence>
<name>A0A482X779_LAOST</name>
<dbReference type="GO" id="GO:0005829">
    <property type="term" value="C:cytosol"/>
    <property type="evidence" value="ECO:0007669"/>
    <property type="project" value="TreeGrafter"/>
</dbReference>
<keyword evidence="2" id="KW-0540">Nuclease</keyword>